<dbReference type="EMBL" id="CP019437">
    <property type="protein sequence ID" value="AQS48010.1"/>
    <property type="molecule type" value="Genomic_DNA"/>
</dbReference>
<dbReference type="RefSeq" id="WP_075774686.1">
    <property type="nucleotide sequence ID" value="NZ_CP019437.1"/>
</dbReference>
<dbReference type="Proteomes" id="UP000185622">
    <property type="component" value="Chromosome"/>
</dbReference>
<name>A0ABM6IGL9_9RHOB</name>
<accession>A0ABM6IGL9</accession>
<organism evidence="1 2">
    <name type="scientific">Thioclava nitratireducens</name>
    <dbReference type="NCBI Taxonomy" id="1915078"/>
    <lineage>
        <taxon>Bacteria</taxon>
        <taxon>Pseudomonadati</taxon>
        <taxon>Pseudomonadota</taxon>
        <taxon>Alphaproteobacteria</taxon>
        <taxon>Rhodobacterales</taxon>
        <taxon>Paracoccaceae</taxon>
        <taxon>Thioclava</taxon>
    </lineage>
</organism>
<sequence length="101" mass="11089">MLLERTLSLLQLDIGPISPLRARELGTLGYMEWLGTLPGDMPYAKAAIVAHMQAYPHSLISPAVEVFCELLLESLTPQPFALPIEMPPPVRRGGARARRGL</sequence>
<proteinExistence type="predicted"/>
<keyword evidence="2" id="KW-1185">Reference proteome</keyword>
<evidence type="ECO:0000313" key="1">
    <source>
        <dbReference type="EMBL" id="AQS48010.1"/>
    </source>
</evidence>
<reference evidence="1 2" key="1">
    <citation type="submission" date="2017-01" db="EMBL/GenBank/DDBJ databases">
        <title>The complete genome sequence of a sulfur-oxidizing marine bacterium Thioclava sp. 25B10_4T.</title>
        <authorList>
            <person name="Liu Y."/>
            <person name="Lai Q."/>
            <person name="Shao Z."/>
        </authorList>
    </citation>
    <scope>NUCLEOTIDE SEQUENCE [LARGE SCALE GENOMIC DNA]</scope>
    <source>
        <strain evidence="1 2">25B10_4</strain>
    </source>
</reference>
<protein>
    <submittedName>
        <fullName evidence="1">Uncharacterized protein</fullName>
    </submittedName>
</protein>
<evidence type="ECO:0000313" key="2">
    <source>
        <dbReference type="Proteomes" id="UP000185622"/>
    </source>
</evidence>
<gene>
    <name evidence="1" type="ORF">BMG03_09470</name>
</gene>